<feature type="region of interest" description="Disordered" evidence="4">
    <location>
        <begin position="1"/>
        <end position="101"/>
    </location>
</feature>
<feature type="compositionally biased region" description="Acidic residues" evidence="4">
    <location>
        <begin position="65"/>
        <end position="81"/>
    </location>
</feature>
<evidence type="ECO:0000256" key="4">
    <source>
        <dbReference type="SAM" id="MobiDB-lite"/>
    </source>
</evidence>
<proteinExistence type="predicted"/>
<feature type="compositionally biased region" description="Basic and acidic residues" evidence="4">
    <location>
        <begin position="297"/>
        <end position="310"/>
    </location>
</feature>
<dbReference type="CDD" id="cd12148">
    <property type="entry name" value="fungal_TF_MHR"/>
    <property type="match status" value="1"/>
</dbReference>
<keyword evidence="3" id="KW-0539">Nucleus</keyword>
<feature type="compositionally biased region" description="Basic and acidic residues" evidence="4">
    <location>
        <begin position="385"/>
        <end position="395"/>
    </location>
</feature>
<feature type="region of interest" description="Disordered" evidence="4">
    <location>
        <begin position="131"/>
        <end position="162"/>
    </location>
</feature>
<feature type="compositionally biased region" description="Basic and acidic residues" evidence="4">
    <location>
        <begin position="1046"/>
        <end position="1060"/>
    </location>
</feature>
<feature type="compositionally biased region" description="Low complexity" evidence="4">
    <location>
        <begin position="277"/>
        <end position="286"/>
    </location>
</feature>
<feature type="compositionally biased region" description="Low complexity" evidence="4">
    <location>
        <begin position="35"/>
        <end position="45"/>
    </location>
</feature>
<feature type="compositionally biased region" description="Polar residues" evidence="4">
    <location>
        <begin position="245"/>
        <end position="256"/>
    </location>
</feature>
<feature type="compositionally biased region" description="Gly residues" evidence="4">
    <location>
        <begin position="147"/>
        <end position="158"/>
    </location>
</feature>
<evidence type="ECO:0000256" key="3">
    <source>
        <dbReference type="ARBA" id="ARBA00023242"/>
    </source>
</evidence>
<dbReference type="PANTHER" id="PTHR31001">
    <property type="entry name" value="UNCHARACTERIZED TRANSCRIPTIONAL REGULATORY PROTEIN"/>
    <property type="match status" value="1"/>
</dbReference>
<feature type="compositionally biased region" description="Polar residues" evidence="4">
    <location>
        <begin position="24"/>
        <end position="34"/>
    </location>
</feature>
<dbReference type="Pfam" id="PF00172">
    <property type="entry name" value="Zn_clus"/>
    <property type="match status" value="1"/>
</dbReference>
<dbReference type="RefSeq" id="XP_066074455.1">
    <property type="nucleotide sequence ID" value="XM_066218358.1"/>
</dbReference>
<feature type="region of interest" description="Disordered" evidence="4">
    <location>
        <begin position="245"/>
        <end position="456"/>
    </location>
</feature>
<dbReference type="PANTHER" id="PTHR31001:SF87">
    <property type="entry name" value="COL-21"/>
    <property type="match status" value="1"/>
</dbReference>
<dbReference type="EMBL" id="CP144100">
    <property type="protein sequence ID" value="WWC87692.1"/>
    <property type="molecule type" value="Genomic_DNA"/>
</dbReference>
<keyword evidence="7" id="KW-1185">Reference proteome</keyword>
<dbReference type="InterPro" id="IPR036864">
    <property type="entry name" value="Zn2-C6_fun-type_DNA-bd_sf"/>
</dbReference>
<evidence type="ECO:0000259" key="5">
    <source>
        <dbReference type="PROSITE" id="PS50048"/>
    </source>
</evidence>
<dbReference type="GO" id="GO:0008270">
    <property type="term" value="F:zinc ion binding"/>
    <property type="evidence" value="ECO:0007669"/>
    <property type="project" value="InterPro"/>
</dbReference>
<feature type="compositionally biased region" description="Low complexity" evidence="4">
    <location>
        <begin position="978"/>
        <end position="1000"/>
    </location>
</feature>
<dbReference type="GO" id="GO:0006351">
    <property type="term" value="P:DNA-templated transcription"/>
    <property type="evidence" value="ECO:0007669"/>
    <property type="project" value="InterPro"/>
</dbReference>
<comment type="subcellular location">
    <subcellularLocation>
        <location evidence="1">Nucleus</location>
    </subcellularLocation>
</comment>
<reference evidence="6 7" key="1">
    <citation type="submission" date="2024-01" db="EMBL/GenBank/DDBJ databases">
        <title>Comparative genomics of Cryptococcus and Kwoniella reveals pathogenesis evolution and contrasting modes of karyotype evolution via chromosome fusion or intercentromeric recombination.</title>
        <authorList>
            <person name="Coelho M.A."/>
            <person name="David-Palma M."/>
            <person name="Shea T."/>
            <person name="Bowers K."/>
            <person name="McGinley-Smith S."/>
            <person name="Mohammad A.W."/>
            <person name="Gnirke A."/>
            <person name="Yurkov A.M."/>
            <person name="Nowrousian M."/>
            <person name="Sun S."/>
            <person name="Cuomo C.A."/>
            <person name="Heitman J."/>
        </authorList>
    </citation>
    <scope>NUCLEOTIDE SEQUENCE [LARGE SCALE GENOMIC DNA]</scope>
    <source>
        <strain evidence="6 7">CBS 6074</strain>
    </source>
</reference>
<dbReference type="GO" id="GO:0005634">
    <property type="term" value="C:nucleus"/>
    <property type="evidence" value="ECO:0007669"/>
    <property type="project" value="UniProtKB-SubCell"/>
</dbReference>
<dbReference type="SUPFAM" id="SSF57701">
    <property type="entry name" value="Zn2/Cys6 DNA-binding domain"/>
    <property type="match status" value="1"/>
</dbReference>
<protein>
    <recommendedName>
        <fullName evidence="5">Zn(2)-C6 fungal-type domain-containing protein</fullName>
    </recommendedName>
</protein>
<dbReference type="GO" id="GO:0000981">
    <property type="term" value="F:DNA-binding transcription factor activity, RNA polymerase II-specific"/>
    <property type="evidence" value="ECO:0007669"/>
    <property type="project" value="InterPro"/>
</dbReference>
<evidence type="ECO:0000313" key="7">
    <source>
        <dbReference type="Proteomes" id="UP001355207"/>
    </source>
</evidence>
<feature type="compositionally biased region" description="Basic and acidic residues" evidence="4">
    <location>
        <begin position="1015"/>
        <end position="1027"/>
    </location>
</feature>
<feature type="region of interest" description="Disordered" evidence="4">
    <location>
        <begin position="1015"/>
        <end position="1104"/>
    </location>
</feature>
<keyword evidence="2" id="KW-0479">Metal-binding</keyword>
<dbReference type="InterPro" id="IPR001138">
    <property type="entry name" value="Zn2Cys6_DnaBD"/>
</dbReference>
<feature type="compositionally biased region" description="Acidic residues" evidence="4">
    <location>
        <begin position="367"/>
        <end position="383"/>
    </location>
</feature>
<organism evidence="6 7">
    <name type="scientific">Kwoniella dendrophila CBS 6074</name>
    <dbReference type="NCBI Taxonomy" id="1295534"/>
    <lineage>
        <taxon>Eukaryota</taxon>
        <taxon>Fungi</taxon>
        <taxon>Dikarya</taxon>
        <taxon>Basidiomycota</taxon>
        <taxon>Agaricomycotina</taxon>
        <taxon>Tremellomycetes</taxon>
        <taxon>Tremellales</taxon>
        <taxon>Cryptococcaceae</taxon>
        <taxon>Kwoniella</taxon>
    </lineage>
</organism>
<name>A0AAX4JQN8_9TREE</name>
<dbReference type="InterPro" id="IPR007219">
    <property type="entry name" value="XnlR_reg_dom"/>
</dbReference>
<dbReference type="InterPro" id="IPR050613">
    <property type="entry name" value="Sec_Metabolite_Reg"/>
</dbReference>
<gene>
    <name evidence="6" type="ORF">L201_002584</name>
</gene>
<dbReference type="SMART" id="SM00906">
    <property type="entry name" value="Fungal_trans"/>
    <property type="match status" value="1"/>
</dbReference>
<dbReference type="CDD" id="cd00067">
    <property type="entry name" value="GAL4"/>
    <property type="match status" value="1"/>
</dbReference>
<feature type="compositionally biased region" description="Basic and acidic residues" evidence="4">
    <location>
        <begin position="323"/>
        <end position="348"/>
    </location>
</feature>
<dbReference type="PROSITE" id="PS00463">
    <property type="entry name" value="ZN2_CY6_FUNGAL_1"/>
    <property type="match status" value="1"/>
</dbReference>
<sequence length="1147" mass="126492">MTTSTTVSPLPTPSSIADSKLKVQPSSLTPSADNTPRIPSTSTTPTPAPMLSGPNSDELGRKGELEEDELQEDEAEEDDDELRLPPLPTKPKEMPSRHPPLMTTAVMKAPPISAIPPPTSSFTSKTTTVKAPINTPSPRNGGIQHAGAGGGRGSGSGNGKSRKSSCEICHFRKIKCDQQRPSCSSCTRKGHKCKYADEAGIIYPSLPAITPRPNFNQRAMSVTVVNASDPSIKYTMPVPGSTKVLVSSNNTNTPTPSLKVGYGQGQNASPHPGWKVTDGTNTHHSGTSGGLNGSGYSEEKKKKAERRERIVSGFDSDSEEENDSKRDEREGSVKGKGKDENNAVKDLDGELVALVEEGDQENKRDDIDELEEEDQDADNESGLEIEARNKKRSAEVDDDISGELLELASAPPKKKKPSSSTSSLYTHPQHILSKPATKPVTHKHSHGKPSIPVGVFPPTPITSTPFASRNDVHRFDPYTSPLQYLANSLPTPEMQQILFNTFFTDPFLTEGISLLQSQYMEGFKGFLERRHARYLPGDATTLANAYAILATALRILPEETGKLILASQVHITKGLTNVPANIHFPRSLAKLVACQPAALNDPTPLDQRYLDLALISAQIAEQADPPSIMLVAFKLILYRSCMLGNRKDKVVLAGMWLAQAVKVAQALGMGKEWEGLTQADRELRRRVMWSLYVADRHHSFETSFPYTMMDAHQGIHLPSPMAETDLYQLRPDVRELPAHATEIAPTACTALFIHTHLARRITPILDSFATISAANTPHDLVLRFDASLDAFQDALPPYFKLYPLTETQFDSTNPYLIAHRLRLHSTLLEYRIGAHRTHLLNYLLPSSANSSGLNTEGIRKILVGICLTSIRVQRSIKLFLDPKISFRLFNPTIIFENSMTLSLIMYIEKYCNMSSTNNINYMYSQEWLSMKNGLSESIELLENAIQGEGQTYARRSVAVIREFMSRVDIPLKPLLRTQPQSPTQAQAQAEPQPQPQHTTTVKPEISPLQTNIPLDHHESRSQSHDPHPPPGHGRRTKRHSTPTDTEQSRMKSPKSHEKHTSIPISTTMSPQKSSSSSNNPAPNNQQQLPSVLSGTPPLQQRQPPQLDPYITHIVLWLTDISNSGLNLEVLLREPEWVNGWERIAAGM</sequence>
<feature type="compositionally biased region" description="Low complexity" evidence="4">
    <location>
        <begin position="1069"/>
        <end position="1104"/>
    </location>
</feature>
<dbReference type="PROSITE" id="PS50048">
    <property type="entry name" value="ZN2_CY6_FUNGAL_2"/>
    <property type="match status" value="1"/>
</dbReference>
<evidence type="ECO:0000313" key="6">
    <source>
        <dbReference type="EMBL" id="WWC87692.1"/>
    </source>
</evidence>
<dbReference type="SMART" id="SM00066">
    <property type="entry name" value="GAL4"/>
    <property type="match status" value="1"/>
</dbReference>
<dbReference type="AlphaFoldDB" id="A0AAX4JQN8"/>
<dbReference type="GO" id="GO:0003677">
    <property type="term" value="F:DNA binding"/>
    <property type="evidence" value="ECO:0007669"/>
    <property type="project" value="InterPro"/>
</dbReference>
<evidence type="ECO:0000256" key="1">
    <source>
        <dbReference type="ARBA" id="ARBA00004123"/>
    </source>
</evidence>
<feature type="domain" description="Zn(2)-C6 fungal-type" evidence="5">
    <location>
        <begin position="165"/>
        <end position="195"/>
    </location>
</feature>
<dbReference type="GeneID" id="91093256"/>
<dbReference type="Proteomes" id="UP001355207">
    <property type="component" value="Chromosome 3"/>
</dbReference>
<dbReference type="Pfam" id="PF04082">
    <property type="entry name" value="Fungal_trans"/>
    <property type="match status" value="1"/>
</dbReference>
<dbReference type="Gene3D" id="4.10.240.10">
    <property type="entry name" value="Zn(2)-C6 fungal-type DNA-binding domain"/>
    <property type="match status" value="1"/>
</dbReference>
<feature type="region of interest" description="Disordered" evidence="4">
    <location>
        <begin position="978"/>
        <end position="1001"/>
    </location>
</feature>
<evidence type="ECO:0000256" key="2">
    <source>
        <dbReference type="ARBA" id="ARBA00022723"/>
    </source>
</evidence>
<accession>A0AAX4JQN8</accession>
<feature type="compositionally biased region" description="Low complexity" evidence="4">
    <location>
        <begin position="1"/>
        <end position="15"/>
    </location>
</feature>